<name>A0A918TLD5_9BACT</name>
<feature type="domain" description="UspA" evidence="3">
    <location>
        <begin position="1"/>
        <end position="143"/>
    </location>
</feature>
<evidence type="ECO:0000256" key="1">
    <source>
        <dbReference type="ARBA" id="ARBA00008791"/>
    </source>
</evidence>
<dbReference type="RefSeq" id="WP_189569918.1">
    <property type="nucleotide sequence ID" value="NZ_BMXI01000008.1"/>
</dbReference>
<dbReference type="InterPro" id="IPR014729">
    <property type="entry name" value="Rossmann-like_a/b/a_fold"/>
</dbReference>
<dbReference type="CDD" id="cd00293">
    <property type="entry name" value="USP-like"/>
    <property type="match status" value="1"/>
</dbReference>
<dbReference type="InterPro" id="IPR006016">
    <property type="entry name" value="UspA"/>
</dbReference>
<dbReference type="PRINTS" id="PR01438">
    <property type="entry name" value="UNVRSLSTRESS"/>
</dbReference>
<dbReference type="Gene3D" id="3.40.50.620">
    <property type="entry name" value="HUPs"/>
    <property type="match status" value="1"/>
</dbReference>
<evidence type="ECO:0000259" key="3">
    <source>
        <dbReference type="Pfam" id="PF00582"/>
    </source>
</evidence>
<dbReference type="InterPro" id="IPR006015">
    <property type="entry name" value="Universal_stress_UspA"/>
</dbReference>
<dbReference type="EMBL" id="BMXI01000008">
    <property type="protein sequence ID" value="GHC54488.1"/>
    <property type="molecule type" value="Genomic_DNA"/>
</dbReference>
<comment type="caution">
    <text evidence="4">The sequence shown here is derived from an EMBL/GenBank/DDBJ whole genome shotgun (WGS) entry which is preliminary data.</text>
</comment>
<sequence length="144" mass="15504">MKTVIAAIDFSDVSAKVLKQASELAKATGAKVTLVHGIEQLAAFYDIYGYTIPDAANFETHARERAEDSLAERAKTLQLPAEQVDYKVLEGPFLETLLDYAKEANADLLILGSHGHGVVARMLLGSTAQRVISHTSIPTLIVPA</sequence>
<gene>
    <name evidence="4" type="ORF">GCM10007100_21140</name>
</gene>
<comment type="similarity">
    <text evidence="1 2">Belongs to the universal stress protein A family.</text>
</comment>
<proteinExistence type="inferred from homology"/>
<reference evidence="4" key="1">
    <citation type="journal article" date="2014" name="Int. J. Syst. Evol. Microbiol.">
        <title>Complete genome sequence of Corynebacterium casei LMG S-19264T (=DSM 44701T), isolated from a smear-ripened cheese.</title>
        <authorList>
            <consortium name="US DOE Joint Genome Institute (JGI-PGF)"/>
            <person name="Walter F."/>
            <person name="Albersmeier A."/>
            <person name="Kalinowski J."/>
            <person name="Ruckert C."/>
        </authorList>
    </citation>
    <scope>NUCLEOTIDE SEQUENCE</scope>
    <source>
        <strain evidence="4">KCTC 12988</strain>
    </source>
</reference>
<accession>A0A918TLD5</accession>
<dbReference type="PANTHER" id="PTHR46268">
    <property type="entry name" value="STRESS RESPONSE PROTEIN NHAX"/>
    <property type="match status" value="1"/>
</dbReference>
<dbReference type="Pfam" id="PF00582">
    <property type="entry name" value="Usp"/>
    <property type="match status" value="1"/>
</dbReference>
<evidence type="ECO:0000313" key="5">
    <source>
        <dbReference type="Proteomes" id="UP000644507"/>
    </source>
</evidence>
<keyword evidence="2" id="KW-0963">Cytoplasm</keyword>
<dbReference type="Proteomes" id="UP000644507">
    <property type="component" value="Unassembled WGS sequence"/>
</dbReference>
<dbReference type="PIRSF" id="PIRSF006276">
    <property type="entry name" value="UspA"/>
    <property type="match status" value="1"/>
</dbReference>
<organism evidence="4 5">
    <name type="scientific">Roseibacillus persicicus</name>
    <dbReference type="NCBI Taxonomy" id="454148"/>
    <lineage>
        <taxon>Bacteria</taxon>
        <taxon>Pseudomonadati</taxon>
        <taxon>Verrucomicrobiota</taxon>
        <taxon>Verrucomicrobiia</taxon>
        <taxon>Verrucomicrobiales</taxon>
        <taxon>Verrucomicrobiaceae</taxon>
        <taxon>Roseibacillus</taxon>
    </lineage>
</organism>
<reference evidence="4" key="2">
    <citation type="submission" date="2020-09" db="EMBL/GenBank/DDBJ databases">
        <authorList>
            <person name="Sun Q."/>
            <person name="Kim S."/>
        </authorList>
    </citation>
    <scope>NUCLEOTIDE SEQUENCE</scope>
    <source>
        <strain evidence="4">KCTC 12988</strain>
    </source>
</reference>
<dbReference type="SUPFAM" id="SSF52402">
    <property type="entry name" value="Adenine nucleotide alpha hydrolases-like"/>
    <property type="match status" value="1"/>
</dbReference>
<evidence type="ECO:0000256" key="2">
    <source>
        <dbReference type="PIRNR" id="PIRNR006276"/>
    </source>
</evidence>
<evidence type="ECO:0000313" key="4">
    <source>
        <dbReference type="EMBL" id="GHC54488.1"/>
    </source>
</evidence>
<dbReference type="GO" id="GO:0005737">
    <property type="term" value="C:cytoplasm"/>
    <property type="evidence" value="ECO:0007669"/>
    <property type="project" value="UniProtKB-SubCell"/>
</dbReference>
<protein>
    <recommendedName>
        <fullName evidence="2">Universal stress protein</fullName>
    </recommendedName>
</protein>
<comment type="subcellular location">
    <subcellularLocation>
        <location evidence="2">Cytoplasm</location>
    </subcellularLocation>
</comment>
<dbReference type="PANTHER" id="PTHR46268:SF6">
    <property type="entry name" value="UNIVERSAL STRESS PROTEIN UP12"/>
    <property type="match status" value="1"/>
</dbReference>
<keyword evidence="5" id="KW-1185">Reference proteome</keyword>
<dbReference type="AlphaFoldDB" id="A0A918TLD5"/>